<evidence type="ECO:0000259" key="3">
    <source>
        <dbReference type="PROSITE" id="PS01031"/>
    </source>
</evidence>
<dbReference type="SUPFAM" id="SSF49764">
    <property type="entry name" value="HSP20-like chaperones"/>
    <property type="match status" value="1"/>
</dbReference>
<dbReference type="EMBL" id="DTHB01000049">
    <property type="protein sequence ID" value="HGB15131.1"/>
    <property type="molecule type" value="Genomic_DNA"/>
</dbReference>
<feature type="domain" description="SHSP" evidence="3">
    <location>
        <begin position="38"/>
        <end position="150"/>
    </location>
</feature>
<comment type="similarity">
    <text evidence="1 2">Belongs to the small heat shock protein (HSP20) family.</text>
</comment>
<gene>
    <name evidence="4" type="ORF">ENV62_07850</name>
</gene>
<proteinExistence type="inferred from homology"/>
<evidence type="ECO:0000313" key="4">
    <source>
        <dbReference type="EMBL" id="HGB15131.1"/>
    </source>
</evidence>
<evidence type="ECO:0000256" key="1">
    <source>
        <dbReference type="PROSITE-ProRule" id="PRU00285"/>
    </source>
</evidence>
<organism evidence="4">
    <name type="scientific">Desulfobacca acetoxidans</name>
    <dbReference type="NCBI Taxonomy" id="60893"/>
    <lineage>
        <taxon>Bacteria</taxon>
        <taxon>Pseudomonadati</taxon>
        <taxon>Thermodesulfobacteriota</taxon>
        <taxon>Desulfobaccia</taxon>
        <taxon>Desulfobaccales</taxon>
        <taxon>Desulfobaccaceae</taxon>
        <taxon>Desulfobacca</taxon>
    </lineage>
</organism>
<dbReference type="AlphaFoldDB" id="A0A7C3WJY6"/>
<sequence length="150" mass="17303">MARELMRWEPFREISRLRREIDRLWEDIFGPSRRIFEPLAETWEPAIDVAETAEKITVKAEVPGIEPKDIDISLVGDTLTIKGEKKAEREEKGESYHLVERSYGSFMRSIRMPAPVDPDKIEAHYKNGVLTIICPKKEEVKPKAIEVKVG</sequence>
<dbReference type="PROSITE" id="PS01031">
    <property type="entry name" value="SHSP"/>
    <property type="match status" value="1"/>
</dbReference>
<dbReference type="InterPro" id="IPR002068">
    <property type="entry name" value="A-crystallin/Hsp20_dom"/>
</dbReference>
<dbReference type="Gene3D" id="2.60.40.790">
    <property type="match status" value="1"/>
</dbReference>
<dbReference type="Pfam" id="PF00011">
    <property type="entry name" value="HSP20"/>
    <property type="match status" value="1"/>
</dbReference>
<dbReference type="PANTHER" id="PTHR11527">
    <property type="entry name" value="HEAT-SHOCK PROTEIN 20 FAMILY MEMBER"/>
    <property type="match status" value="1"/>
</dbReference>
<name>A0A7C3WJY6_9BACT</name>
<protein>
    <submittedName>
        <fullName evidence="4">Hsp20/alpha crystallin family protein</fullName>
    </submittedName>
</protein>
<reference evidence="4" key="1">
    <citation type="journal article" date="2020" name="mSystems">
        <title>Genome- and Community-Level Interaction Insights into Carbon Utilization and Element Cycling Functions of Hydrothermarchaeota in Hydrothermal Sediment.</title>
        <authorList>
            <person name="Zhou Z."/>
            <person name="Liu Y."/>
            <person name="Xu W."/>
            <person name="Pan J."/>
            <person name="Luo Z.H."/>
            <person name="Li M."/>
        </authorList>
    </citation>
    <scope>NUCLEOTIDE SEQUENCE [LARGE SCALE GENOMIC DNA]</scope>
    <source>
        <strain evidence="4">SpSt-776</strain>
    </source>
</reference>
<dbReference type="InterPro" id="IPR008978">
    <property type="entry name" value="HSP20-like_chaperone"/>
</dbReference>
<evidence type="ECO:0000256" key="2">
    <source>
        <dbReference type="RuleBase" id="RU003616"/>
    </source>
</evidence>
<accession>A0A7C3WJY6</accession>
<dbReference type="CDD" id="cd06464">
    <property type="entry name" value="ACD_sHsps-like"/>
    <property type="match status" value="1"/>
</dbReference>
<comment type="caution">
    <text evidence="4">The sequence shown here is derived from an EMBL/GenBank/DDBJ whole genome shotgun (WGS) entry which is preliminary data.</text>
</comment>
<dbReference type="InterPro" id="IPR031107">
    <property type="entry name" value="Small_HSP"/>
</dbReference>